<feature type="transmembrane region" description="Helical" evidence="6">
    <location>
        <begin position="12"/>
        <end position="35"/>
    </location>
</feature>
<reference evidence="10" key="1">
    <citation type="submission" date="2017-02" db="UniProtKB">
        <authorList>
            <consortium name="WormBaseParasite"/>
        </authorList>
    </citation>
    <scope>IDENTIFICATION</scope>
</reference>
<evidence type="ECO:0000256" key="1">
    <source>
        <dbReference type="ARBA" id="ARBA00004127"/>
    </source>
</evidence>
<evidence type="ECO:0000256" key="4">
    <source>
        <dbReference type="ARBA" id="ARBA00022989"/>
    </source>
</evidence>
<keyword evidence="9" id="KW-1185">Reference proteome</keyword>
<sequence>MSVAVIPRFQRYVMLVGRIIMGIGAVVTPLLRSYAIMASSISDRPRAIAEIIGARALGVAIGPSFLNNFLDCYNLEIRIAPIYSATMFNWTRSELTLYTSIALSAFGIVATFIYFGYKACKMDRWIDQRIAFIVGIFAIILFFLITFPWWGLKKKIIYQQEIIWINGTETQNPDPSGCKRSFKWCEYTPAVDPLVYNIGFVVLIGTAFPILDISLNTIYSTIIGPRHQSVKQGLMALFGSWARFTGPVILPSIFTLYGPRIVWLFNIVVAGASLVLWIAFYKKLVPCKDVTKLSRGDVVRTKFGYIYRL</sequence>
<accession>A0A0N4UEN2</accession>
<feature type="transmembrane region" description="Helical" evidence="6">
    <location>
        <begin position="129"/>
        <end position="150"/>
    </location>
</feature>
<organism evidence="8 10">
    <name type="scientific">Dracunculus medinensis</name>
    <name type="common">Guinea worm</name>
    <dbReference type="NCBI Taxonomy" id="318479"/>
    <lineage>
        <taxon>Eukaryota</taxon>
        <taxon>Metazoa</taxon>
        <taxon>Ecdysozoa</taxon>
        <taxon>Nematoda</taxon>
        <taxon>Chromadorea</taxon>
        <taxon>Rhabditida</taxon>
        <taxon>Spirurina</taxon>
        <taxon>Dracunculoidea</taxon>
        <taxon>Dracunculidae</taxon>
        <taxon>Dracunculus</taxon>
    </lineage>
</organism>
<dbReference type="GO" id="GO:0012505">
    <property type="term" value="C:endomembrane system"/>
    <property type="evidence" value="ECO:0007669"/>
    <property type="project" value="UniProtKB-SubCell"/>
</dbReference>
<reference evidence="7 9" key="2">
    <citation type="submission" date="2018-11" db="EMBL/GenBank/DDBJ databases">
        <authorList>
            <consortium name="Pathogen Informatics"/>
        </authorList>
    </citation>
    <scope>NUCLEOTIDE SEQUENCE [LARGE SCALE GENOMIC DNA]</scope>
</reference>
<dbReference type="OrthoDB" id="370281at2759"/>
<dbReference type="Gene3D" id="1.20.1250.20">
    <property type="entry name" value="MFS general substrate transporter like domains"/>
    <property type="match status" value="1"/>
</dbReference>
<dbReference type="PANTHER" id="PTHR23510:SF3">
    <property type="entry name" value="MAJOR FACILITATOR SUPERFAMILY DOMAIN-CONTAINING PROTEIN 8"/>
    <property type="match status" value="1"/>
</dbReference>
<keyword evidence="4 6" id="KW-1133">Transmembrane helix</keyword>
<keyword evidence="3 6" id="KW-0812">Transmembrane</keyword>
<dbReference type="Proteomes" id="UP000038040">
    <property type="component" value="Unplaced"/>
</dbReference>
<dbReference type="InterPro" id="IPR051068">
    <property type="entry name" value="MFS_Domain-Containing_Protein"/>
</dbReference>
<evidence type="ECO:0000256" key="3">
    <source>
        <dbReference type="ARBA" id="ARBA00022692"/>
    </source>
</evidence>
<name>A0A0N4UEN2_DRAME</name>
<keyword evidence="2" id="KW-0813">Transport</keyword>
<feature type="transmembrane region" description="Helical" evidence="6">
    <location>
        <begin position="260"/>
        <end position="280"/>
    </location>
</feature>
<evidence type="ECO:0000256" key="2">
    <source>
        <dbReference type="ARBA" id="ARBA00022448"/>
    </source>
</evidence>
<gene>
    <name evidence="7" type="ORF">DME_LOCUS9367</name>
</gene>
<evidence type="ECO:0000256" key="6">
    <source>
        <dbReference type="SAM" id="Phobius"/>
    </source>
</evidence>
<proteinExistence type="predicted"/>
<evidence type="ECO:0000313" key="10">
    <source>
        <dbReference type="WBParaSite" id="DME_0000584301-mRNA-1"/>
    </source>
</evidence>
<dbReference type="PANTHER" id="PTHR23510">
    <property type="entry name" value="INNER MEMBRANE TRANSPORT PROTEIN YAJR"/>
    <property type="match status" value="1"/>
</dbReference>
<dbReference type="GO" id="GO:0005765">
    <property type="term" value="C:lysosomal membrane"/>
    <property type="evidence" value="ECO:0007669"/>
    <property type="project" value="TreeGrafter"/>
</dbReference>
<dbReference type="SUPFAM" id="SSF103473">
    <property type="entry name" value="MFS general substrate transporter"/>
    <property type="match status" value="1"/>
</dbReference>
<protein>
    <submittedName>
        <fullName evidence="10">MFS domain-containing protein</fullName>
    </submittedName>
</protein>
<dbReference type="InterPro" id="IPR036259">
    <property type="entry name" value="MFS_trans_sf"/>
</dbReference>
<feature type="transmembrane region" description="Helical" evidence="6">
    <location>
        <begin position="194"/>
        <end position="213"/>
    </location>
</feature>
<dbReference type="STRING" id="318479.A0A0N4UEN2"/>
<dbReference type="WBParaSite" id="DME_0000584301-mRNA-1">
    <property type="protein sequence ID" value="DME_0000584301-mRNA-1"/>
    <property type="gene ID" value="DME_0000584301"/>
</dbReference>
<evidence type="ECO:0000313" key="7">
    <source>
        <dbReference type="EMBL" id="VDN59394.1"/>
    </source>
</evidence>
<feature type="transmembrane region" description="Helical" evidence="6">
    <location>
        <begin position="97"/>
        <end position="117"/>
    </location>
</feature>
<evidence type="ECO:0000256" key="5">
    <source>
        <dbReference type="ARBA" id="ARBA00023136"/>
    </source>
</evidence>
<keyword evidence="5 6" id="KW-0472">Membrane</keyword>
<dbReference type="AlphaFoldDB" id="A0A0N4UEN2"/>
<evidence type="ECO:0000313" key="9">
    <source>
        <dbReference type="Proteomes" id="UP000274756"/>
    </source>
</evidence>
<feature type="transmembrane region" description="Helical" evidence="6">
    <location>
        <begin position="234"/>
        <end position="254"/>
    </location>
</feature>
<dbReference type="Proteomes" id="UP000274756">
    <property type="component" value="Unassembled WGS sequence"/>
</dbReference>
<evidence type="ECO:0000313" key="8">
    <source>
        <dbReference type="Proteomes" id="UP000038040"/>
    </source>
</evidence>
<dbReference type="EMBL" id="UYYG01001181">
    <property type="protein sequence ID" value="VDN59394.1"/>
    <property type="molecule type" value="Genomic_DNA"/>
</dbReference>
<comment type="subcellular location">
    <subcellularLocation>
        <location evidence="1">Endomembrane system</location>
        <topology evidence="1">Multi-pass membrane protein</topology>
    </subcellularLocation>
</comment>